<evidence type="ECO:0000256" key="1">
    <source>
        <dbReference type="SAM" id="MobiDB-lite"/>
    </source>
</evidence>
<name>Q4UHI0_THEAN</name>
<feature type="transmembrane region" description="Helical" evidence="2">
    <location>
        <begin position="50"/>
        <end position="69"/>
    </location>
</feature>
<feature type="compositionally biased region" description="Basic residues" evidence="1">
    <location>
        <begin position="361"/>
        <end position="374"/>
    </location>
</feature>
<dbReference type="Proteomes" id="UP000001950">
    <property type="component" value="Chromosome 1"/>
</dbReference>
<keyword evidence="2" id="KW-0472">Membrane</keyword>
<dbReference type="GeneID" id="3864400"/>
<evidence type="ECO:0000313" key="4">
    <source>
        <dbReference type="Proteomes" id="UP000001950"/>
    </source>
</evidence>
<dbReference type="VEuPathDB" id="PiroplasmaDB:TA02975"/>
<feature type="region of interest" description="Disordered" evidence="1">
    <location>
        <begin position="337"/>
        <end position="375"/>
    </location>
</feature>
<reference evidence="3 4" key="1">
    <citation type="journal article" date="2005" name="Science">
        <title>Genome of the host-cell transforming parasite Theileria annulata compared with T. parva.</title>
        <authorList>
            <person name="Pain A."/>
            <person name="Renauld H."/>
            <person name="Berriman M."/>
            <person name="Murphy L."/>
            <person name="Yeats C.A."/>
            <person name="Weir W."/>
            <person name="Kerhornou A."/>
            <person name="Aslett M."/>
            <person name="Bishop R."/>
            <person name="Bouchier C."/>
            <person name="Cochet M."/>
            <person name="Coulson R.M.R."/>
            <person name="Cronin A."/>
            <person name="de Villiers E.P."/>
            <person name="Fraser A."/>
            <person name="Fosker N."/>
            <person name="Gardner M."/>
            <person name="Goble A."/>
            <person name="Griffiths-Jones S."/>
            <person name="Harris D.E."/>
            <person name="Katzer F."/>
            <person name="Larke N."/>
            <person name="Lord A."/>
            <person name="Maser P."/>
            <person name="McKellar S."/>
            <person name="Mooney P."/>
            <person name="Morton F."/>
            <person name="Nene V."/>
            <person name="O'Neil S."/>
            <person name="Price C."/>
            <person name="Quail M.A."/>
            <person name="Rabbinowitsch E."/>
            <person name="Rawlings N.D."/>
            <person name="Rutter S."/>
            <person name="Saunders D."/>
            <person name="Seeger K."/>
            <person name="Shah T."/>
            <person name="Squares R."/>
            <person name="Squares S."/>
            <person name="Tivey A."/>
            <person name="Walker A.R."/>
            <person name="Woodward J."/>
            <person name="Dobbelaere D.A.E."/>
            <person name="Langsley G."/>
            <person name="Rajandream M.A."/>
            <person name="McKeever D."/>
            <person name="Shiels B."/>
            <person name="Tait A."/>
            <person name="Barrell B.G."/>
            <person name="Hall N."/>
        </authorList>
    </citation>
    <scope>NUCLEOTIDE SEQUENCE [LARGE SCALE GENOMIC DNA]</scope>
    <source>
        <strain evidence="4">Ankara</strain>
    </source>
</reference>
<proteinExistence type="predicted"/>
<organism evidence="3 4">
    <name type="scientific">Theileria annulata</name>
    <dbReference type="NCBI Taxonomy" id="5874"/>
    <lineage>
        <taxon>Eukaryota</taxon>
        <taxon>Sar</taxon>
        <taxon>Alveolata</taxon>
        <taxon>Apicomplexa</taxon>
        <taxon>Aconoidasida</taxon>
        <taxon>Piroplasmida</taxon>
        <taxon>Theileriidae</taxon>
        <taxon>Theileria</taxon>
    </lineage>
</organism>
<keyword evidence="2" id="KW-1133">Transmembrane helix</keyword>
<gene>
    <name evidence="3" type="ORF">TA02975</name>
</gene>
<evidence type="ECO:0000256" key="2">
    <source>
        <dbReference type="SAM" id="Phobius"/>
    </source>
</evidence>
<dbReference type="OrthoDB" id="361856at2759"/>
<dbReference type="EMBL" id="CR940347">
    <property type="protein sequence ID" value="CAI73459.1"/>
    <property type="molecule type" value="Genomic_DNA"/>
</dbReference>
<sequence length="415" mass="48327">MRCVNSNYSKYQKYFNICLREWYYQHKNGSYYYYANIPGILFTPLKYCLFPNQSLIFIFTLIFSINYYFRINKRLNNSQILSNCAELHFNKFPLAKFDNISDVKRALHIGYDISFFKLFLNYLPQTSDTYNFIYCNTYDTLFNIYHKYSKRYKIDINSTFDNLNLLSGNLLNLQHLFNSQYFKCVVLYINSKNFKEILNKELIDNFHKILTSSGYVIVVTNDINVNNNLNVFFNKDWISGILGDKQSGNEDLRLYVGIKEKLEILDKIIFVHCFYKLNNNKPNQNLNKIVPHKIGSTSYLISEQCDLINSGNGNTDGDKNTGTKRVHNILKQQLNLLNSNSDPDPETDTNIESAASSVSRSVKRKSKPPTKSKNIKTDKNFIDLLTGDKATKAQTDTSFKFALNTSYLKFTQLFT</sequence>
<protein>
    <submittedName>
        <fullName evidence="3">Uncharacterized protein</fullName>
    </submittedName>
</protein>
<dbReference type="InParanoid" id="Q4UHI0"/>
<keyword evidence="4" id="KW-1185">Reference proteome</keyword>
<evidence type="ECO:0000313" key="3">
    <source>
        <dbReference type="EMBL" id="CAI73459.1"/>
    </source>
</evidence>
<keyword evidence="2" id="KW-0812">Transmembrane</keyword>
<dbReference type="KEGG" id="tan:TA02975"/>
<dbReference type="RefSeq" id="XP_954136.1">
    <property type="nucleotide sequence ID" value="XM_949043.1"/>
</dbReference>
<accession>Q4UHI0</accession>
<dbReference type="AlphaFoldDB" id="Q4UHI0"/>